<dbReference type="Proteomes" id="UP001300496">
    <property type="component" value="Unassembled WGS sequence"/>
</dbReference>
<accession>A0ABT2PD16</accession>
<gene>
    <name evidence="4" type="ORF">N4R40_08075</name>
</gene>
<proteinExistence type="predicted"/>
<dbReference type="SMART" id="SM00852">
    <property type="entry name" value="MoCF_biosynth"/>
    <property type="match status" value="1"/>
</dbReference>
<dbReference type="Pfam" id="PF00994">
    <property type="entry name" value="MoCF_biosynth"/>
    <property type="match status" value="1"/>
</dbReference>
<evidence type="ECO:0000259" key="3">
    <source>
        <dbReference type="SMART" id="SM00852"/>
    </source>
</evidence>
<comment type="pathway">
    <text evidence="1">Cofactor biosynthesis; molybdopterin biosynthesis.</text>
</comment>
<feature type="domain" description="MoaB/Mog" evidence="3">
    <location>
        <begin position="5"/>
        <end position="147"/>
    </location>
</feature>
<dbReference type="InterPro" id="IPR008284">
    <property type="entry name" value="MoCF_biosynth_CS"/>
</dbReference>
<dbReference type="SUPFAM" id="SSF53218">
    <property type="entry name" value="Molybdenum cofactor biosynthesis proteins"/>
    <property type="match status" value="1"/>
</dbReference>
<keyword evidence="2" id="KW-0501">Molybdenum cofactor biosynthesis</keyword>
<evidence type="ECO:0000256" key="2">
    <source>
        <dbReference type="ARBA" id="ARBA00023150"/>
    </source>
</evidence>
<dbReference type="CDD" id="cd00886">
    <property type="entry name" value="MogA_MoaB"/>
    <property type="match status" value="1"/>
</dbReference>
<dbReference type="EMBL" id="JAODOR010000009">
    <property type="protein sequence ID" value="MCT9002320.1"/>
    <property type="molecule type" value="Genomic_DNA"/>
</dbReference>
<dbReference type="PANTHER" id="PTHR43764">
    <property type="entry name" value="MOLYBDENUM COFACTOR BIOSYNTHESIS"/>
    <property type="match status" value="1"/>
</dbReference>
<evidence type="ECO:0000256" key="1">
    <source>
        <dbReference type="ARBA" id="ARBA00005046"/>
    </source>
</evidence>
<dbReference type="Gene3D" id="3.40.980.10">
    <property type="entry name" value="MoaB/Mog-like domain"/>
    <property type="match status" value="1"/>
</dbReference>
<dbReference type="InterPro" id="IPR001453">
    <property type="entry name" value="MoaB/Mog_dom"/>
</dbReference>
<sequence length="157" mass="15784">MTIAVVLVCSTRAAAGERPDRTGPVLAGWLTDRGWDVETRVVADGPPVGAALAHALEGGARLVITTGGTGVSPTDATPEQTAPHLARLLPGIAEELRRRGAHATAHALLSRGLAGVTASGAIVVNLPGSPGGVRDGIAVLDPLLDHLVEQIAGGDHA</sequence>
<dbReference type="RefSeq" id="WP_261606855.1">
    <property type="nucleotide sequence ID" value="NZ_JAODOR010000009.1"/>
</dbReference>
<name>A0ABT2PD16_9MICO</name>
<organism evidence="4 5">
    <name type="scientific">Microbacterium memoriense</name>
    <dbReference type="NCBI Taxonomy" id="2978350"/>
    <lineage>
        <taxon>Bacteria</taxon>
        <taxon>Bacillati</taxon>
        <taxon>Actinomycetota</taxon>
        <taxon>Actinomycetes</taxon>
        <taxon>Micrococcales</taxon>
        <taxon>Microbacteriaceae</taxon>
        <taxon>Microbacterium</taxon>
    </lineage>
</organism>
<dbReference type="PANTHER" id="PTHR43764:SF1">
    <property type="entry name" value="MOLYBDOPTERIN MOLYBDOTRANSFERASE"/>
    <property type="match status" value="1"/>
</dbReference>
<evidence type="ECO:0000313" key="4">
    <source>
        <dbReference type="EMBL" id="MCT9002320.1"/>
    </source>
</evidence>
<keyword evidence="5" id="KW-1185">Reference proteome</keyword>
<evidence type="ECO:0000313" key="5">
    <source>
        <dbReference type="Proteomes" id="UP001300496"/>
    </source>
</evidence>
<dbReference type="InterPro" id="IPR051920">
    <property type="entry name" value="MPT_Adenylyltrnsfr/MoaC-Rel"/>
</dbReference>
<reference evidence="4 5" key="1">
    <citation type="journal article" date="2024" name="Int. J. Syst. Evol. Microbiol.">
        <title>Microbacterium memoriense sp. nov., a member of the Actinomycetota from marine beach sediment of the north coast of Portugal.</title>
        <authorList>
            <person name="Santos J.D.N.D."/>
            <person name="Klimek D."/>
            <person name="Calusinska M."/>
            <person name="Lobo-da-Cunha A."/>
            <person name="Catita J."/>
            <person name="Goncalves H."/>
            <person name="Gonzalez I."/>
            <person name="Lage O.M."/>
        </authorList>
    </citation>
    <scope>NUCLEOTIDE SEQUENCE [LARGE SCALE GENOMIC DNA]</scope>
    <source>
        <strain evidence="4 5">PMIC_1C1B</strain>
    </source>
</reference>
<protein>
    <submittedName>
        <fullName evidence="4">Molybdopterin-binding protein</fullName>
    </submittedName>
</protein>
<dbReference type="InterPro" id="IPR036425">
    <property type="entry name" value="MoaB/Mog-like_dom_sf"/>
</dbReference>
<comment type="caution">
    <text evidence="4">The sequence shown here is derived from an EMBL/GenBank/DDBJ whole genome shotgun (WGS) entry which is preliminary data.</text>
</comment>
<dbReference type="PROSITE" id="PS01078">
    <property type="entry name" value="MOCF_BIOSYNTHESIS_1"/>
    <property type="match status" value="1"/>
</dbReference>